<name>A0AAV4TSP7_CAEEX</name>
<accession>A0AAV4TSP7</accession>
<dbReference type="Proteomes" id="UP001054945">
    <property type="component" value="Unassembled WGS sequence"/>
</dbReference>
<gene>
    <name evidence="1" type="ORF">CEXT_700001</name>
</gene>
<organism evidence="1 2">
    <name type="scientific">Caerostris extrusa</name>
    <name type="common">Bark spider</name>
    <name type="synonym">Caerostris bankana</name>
    <dbReference type="NCBI Taxonomy" id="172846"/>
    <lineage>
        <taxon>Eukaryota</taxon>
        <taxon>Metazoa</taxon>
        <taxon>Ecdysozoa</taxon>
        <taxon>Arthropoda</taxon>
        <taxon>Chelicerata</taxon>
        <taxon>Arachnida</taxon>
        <taxon>Araneae</taxon>
        <taxon>Araneomorphae</taxon>
        <taxon>Entelegynae</taxon>
        <taxon>Araneoidea</taxon>
        <taxon>Araneidae</taxon>
        <taxon>Caerostris</taxon>
    </lineage>
</organism>
<evidence type="ECO:0000313" key="1">
    <source>
        <dbReference type="EMBL" id="GIY48204.1"/>
    </source>
</evidence>
<sequence length="83" mass="9308">MDRDQANIEANALKVVNPSPQAAMRALFQSKSTSLPRFSANSRITEDLSLPVSDSVCLVIFPSFNQRFMPLSWNSDPEEHIKN</sequence>
<proteinExistence type="predicted"/>
<comment type="caution">
    <text evidence="1">The sequence shown here is derived from an EMBL/GenBank/DDBJ whole genome shotgun (WGS) entry which is preliminary data.</text>
</comment>
<protein>
    <submittedName>
        <fullName evidence="1">Uncharacterized protein</fullName>
    </submittedName>
</protein>
<keyword evidence="2" id="KW-1185">Reference proteome</keyword>
<reference evidence="1 2" key="1">
    <citation type="submission" date="2021-06" db="EMBL/GenBank/DDBJ databases">
        <title>Caerostris extrusa draft genome.</title>
        <authorList>
            <person name="Kono N."/>
            <person name="Arakawa K."/>
        </authorList>
    </citation>
    <scope>NUCLEOTIDE SEQUENCE [LARGE SCALE GENOMIC DNA]</scope>
</reference>
<dbReference type="AlphaFoldDB" id="A0AAV4TSP7"/>
<evidence type="ECO:0000313" key="2">
    <source>
        <dbReference type="Proteomes" id="UP001054945"/>
    </source>
</evidence>
<dbReference type="EMBL" id="BPLR01011685">
    <property type="protein sequence ID" value="GIY48204.1"/>
    <property type="molecule type" value="Genomic_DNA"/>
</dbReference>